<keyword evidence="1" id="KW-0732">Signal</keyword>
<dbReference type="Proteomes" id="UP001139646">
    <property type="component" value="Unassembled WGS sequence"/>
</dbReference>
<reference evidence="3" key="1">
    <citation type="submission" date="2022-01" db="EMBL/GenBank/DDBJ databases">
        <title>Colwellia maritima, isolated from seawater.</title>
        <authorList>
            <person name="Kristyanto S."/>
            <person name="Jung J."/>
            <person name="Jeon C.O."/>
        </authorList>
    </citation>
    <scope>NUCLEOTIDE SEQUENCE</scope>
    <source>
        <strain evidence="3">MSW7</strain>
    </source>
</reference>
<evidence type="ECO:0000313" key="3">
    <source>
        <dbReference type="EMBL" id="MCI2285182.1"/>
    </source>
</evidence>
<gene>
    <name evidence="3" type="ORF">L3081_19600</name>
</gene>
<evidence type="ECO:0000256" key="1">
    <source>
        <dbReference type="SAM" id="SignalP"/>
    </source>
</evidence>
<dbReference type="RefSeq" id="WP_242287916.1">
    <property type="nucleotide sequence ID" value="NZ_JAKKSL010000004.1"/>
</dbReference>
<evidence type="ECO:0000259" key="2">
    <source>
        <dbReference type="Pfam" id="PF03413"/>
    </source>
</evidence>
<protein>
    <submittedName>
        <fullName evidence="3">PepSY domain-containing protein</fullName>
    </submittedName>
</protein>
<feature type="domain" description="PepSY" evidence="2">
    <location>
        <begin position="52"/>
        <end position="102"/>
    </location>
</feature>
<accession>A0ABS9X7Z8</accession>
<keyword evidence="4" id="KW-1185">Reference proteome</keyword>
<proteinExistence type="predicted"/>
<dbReference type="Pfam" id="PF03413">
    <property type="entry name" value="PepSY"/>
    <property type="match status" value="1"/>
</dbReference>
<evidence type="ECO:0000313" key="4">
    <source>
        <dbReference type="Proteomes" id="UP001139646"/>
    </source>
</evidence>
<comment type="caution">
    <text evidence="3">The sequence shown here is derived from an EMBL/GenBank/DDBJ whole genome shotgun (WGS) entry which is preliminary data.</text>
</comment>
<feature type="chain" id="PRO_5045601759" evidence="1">
    <location>
        <begin position="26"/>
        <end position="106"/>
    </location>
</feature>
<sequence length="106" mass="11489">MKLVLPYFLRCYLIFMVAHSTCSLASGGVLSAATMQVNHQGRSTTKQQANVISSRQAAHMAKSRFGGKVLKVQKQNTGYRVKLIKNDGNIVSVYVDAKSGRISGGN</sequence>
<name>A0ABS9X7Z8_9GAMM</name>
<dbReference type="InterPro" id="IPR025711">
    <property type="entry name" value="PepSY"/>
</dbReference>
<feature type="signal peptide" evidence="1">
    <location>
        <begin position="1"/>
        <end position="25"/>
    </location>
</feature>
<organism evidence="3 4">
    <name type="scientific">Colwellia maritima</name>
    <dbReference type="NCBI Taxonomy" id="2912588"/>
    <lineage>
        <taxon>Bacteria</taxon>
        <taxon>Pseudomonadati</taxon>
        <taxon>Pseudomonadota</taxon>
        <taxon>Gammaproteobacteria</taxon>
        <taxon>Alteromonadales</taxon>
        <taxon>Colwelliaceae</taxon>
        <taxon>Colwellia</taxon>
    </lineage>
</organism>
<dbReference type="EMBL" id="JAKKSL010000004">
    <property type="protein sequence ID" value="MCI2285182.1"/>
    <property type="molecule type" value="Genomic_DNA"/>
</dbReference>